<reference evidence="2 3" key="1">
    <citation type="submission" date="2021-06" db="EMBL/GenBank/DDBJ databases">
        <title>Caerostris darwini draft genome.</title>
        <authorList>
            <person name="Kono N."/>
            <person name="Arakawa K."/>
        </authorList>
    </citation>
    <scope>NUCLEOTIDE SEQUENCE [LARGE SCALE GENOMIC DNA]</scope>
</reference>
<protein>
    <submittedName>
        <fullName evidence="2">Uncharacterized protein</fullName>
    </submittedName>
</protein>
<evidence type="ECO:0000256" key="1">
    <source>
        <dbReference type="SAM" id="MobiDB-lite"/>
    </source>
</evidence>
<dbReference type="EMBL" id="BPLQ01007714">
    <property type="protein sequence ID" value="GIY31734.1"/>
    <property type="molecule type" value="Genomic_DNA"/>
</dbReference>
<evidence type="ECO:0000313" key="3">
    <source>
        <dbReference type="Proteomes" id="UP001054837"/>
    </source>
</evidence>
<organism evidence="2 3">
    <name type="scientific">Caerostris darwini</name>
    <dbReference type="NCBI Taxonomy" id="1538125"/>
    <lineage>
        <taxon>Eukaryota</taxon>
        <taxon>Metazoa</taxon>
        <taxon>Ecdysozoa</taxon>
        <taxon>Arthropoda</taxon>
        <taxon>Chelicerata</taxon>
        <taxon>Arachnida</taxon>
        <taxon>Araneae</taxon>
        <taxon>Araneomorphae</taxon>
        <taxon>Entelegynae</taxon>
        <taxon>Araneoidea</taxon>
        <taxon>Araneidae</taxon>
        <taxon>Caerostris</taxon>
    </lineage>
</organism>
<feature type="region of interest" description="Disordered" evidence="1">
    <location>
        <begin position="51"/>
        <end position="96"/>
    </location>
</feature>
<comment type="caution">
    <text evidence="2">The sequence shown here is derived from an EMBL/GenBank/DDBJ whole genome shotgun (WGS) entry which is preliminary data.</text>
</comment>
<proteinExistence type="predicted"/>
<accession>A0AAV4SFI2</accession>
<gene>
    <name evidence="2" type="ORF">CDAR_400151</name>
</gene>
<feature type="compositionally biased region" description="Basic residues" evidence="1">
    <location>
        <begin position="71"/>
        <end position="83"/>
    </location>
</feature>
<dbReference type="Proteomes" id="UP001054837">
    <property type="component" value="Unassembled WGS sequence"/>
</dbReference>
<feature type="compositionally biased region" description="Basic and acidic residues" evidence="1">
    <location>
        <begin position="84"/>
        <end position="96"/>
    </location>
</feature>
<name>A0AAV4SFI2_9ARAC</name>
<keyword evidence="3" id="KW-1185">Reference proteome</keyword>
<evidence type="ECO:0000313" key="2">
    <source>
        <dbReference type="EMBL" id="GIY31734.1"/>
    </source>
</evidence>
<dbReference type="AlphaFoldDB" id="A0AAV4SFI2"/>
<sequence>MTRFVPIPLLRNFAPLHVSNLFPPLENDGYRQCAGQDLFFIFGVLINSSNNDRQSMAGDVTGDGGHSVSRGARHTTHRNRHHPHQEDPEKDARPEK</sequence>